<dbReference type="EMBL" id="QMQV01000018">
    <property type="protein sequence ID" value="RLE49926.1"/>
    <property type="molecule type" value="Genomic_DNA"/>
</dbReference>
<evidence type="ECO:0000256" key="1">
    <source>
        <dbReference type="SAM" id="Phobius"/>
    </source>
</evidence>
<gene>
    <name evidence="2" type="ORF">DRJ31_03240</name>
</gene>
<keyword evidence="1" id="KW-0812">Transmembrane</keyword>
<dbReference type="AlphaFoldDB" id="A0A497ES26"/>
<keyword evidence="1" id="KW-1133">Transmembrane helix</keyword>
<sequence length="140" mass="16695">MRADTGFLRLIRVIVVILFLYSLYLFLSPLVGFVETPMKVKFGCEPVNRTEDYCYFKCKLTPNMDATAIIKVTHTLWASIYEKKFELEANKTKEIYIQLPRRRFIYWLRAIFFKQVGERKGLFLRGYNVYYDLNQTFLAC</sequence>
<dbReference type="Proteomes" id="UP000278475">
    <property type="component" value="Unassembled WGS sequence"/>
</dbReference>
<organism evidence="2 3">
    <name type="scientific">Thermoproteota archaeon</name>
    <dbReference type="NCBI Taxonomy" id="2056631"/>
    <lineage>
        <taxon>Archaea</taxon>
        <taxon>Thermoproteota</taxon>
    </lineage>
</organism>
<evidence type="ECO:0000313" key="3">
    <source>
        <dbReference type="Proteomes" id="UP000278475"/>
    </source>
</evidence>
<reference evidence="2 3" key="1">
    <citation type="submission" date="2018-06" db="EMBL/GenBank/DDBJ databases">
        <title>Extensive metabolic versatility and redundancy in microbially diverse, dynamic hydrothermal sediments.</title>
        <authorList>
            <person name="Dombrowski N."/>
            <person name="Teske A."/>
            <person name="Baker B.J."/>
        </authorList>
    </citation>
    <scope>NUCLEOTIDE SEQUENCE [LARGE SCALE GENOMIC DNA]</scope>
    <source>
        <strain evidence="2">B66_G16</strain>
    </source>
</reference>
<accession>A0A497ES26</accession>
<protein>
    <submittedName>
        <fullName evidence="2">Uncharacterized protein</fullName>
    </submittedName>
</protein>
<comment type="caution">
    <text evidence="2">The sequence shown here is derived from an EMBL/GenBank/DDBJ whole genome shotgun (WGS) entry which is preliminary data.</text>
</comment>
<evidence type="ECO:0000313" key="2">
    <source>
        <dbReference type="EMBL" id="RLE49926.1"/>
    </source>
</evidence>
<keyword evidence="1" id="KW-0472">Membrane</keyword>
<proteinExistence type="predicted"/>
<feature type="transmembrane region" description="Helical" evidence="1">
    <location>
        <begin position="7"/>
        <end position="27"/>
    </location>
</feature>
<name>A0A497ES26_9CREN</name>